<gene>
    <name evidence="6" type="ORF">SAMN05216262_101559</name>
</gene>
<evidence type="ECO:0000259" key="5">
    <source>
        <dbReference type="PROSITE" id="PS50111"/>
    </source>
</evidence>
<keyword evidence="4" id="KW-0812">Transmembrane</keyword>
<keyword evidence="4" id="KW-1133">Transmembrane helix</keyword>
<keyword evidence="2 3" id="KW-0807">Transducer</keyword>
<evidence type="ECO:0000313" key="6">
    <source>
        <dbReference type="EMBL" id="SEK52047.1"/>
    </source>
</evidence>
<dbReference type="InterPro" id="IPR035965">
    <property type="entry name" value="PAS-like_dom_sf"/>
</dbReference>
<dbReference type="RefSeq" id="WP_085282255.1">
    <property type="nucleotide sequence ID" value="NZ_FOBI01000001.1"/>
</dbReference>
<reference evidence="7" key="1">
    <citation type="submission" date="2016-10" db="EMBL/GenBank/DDBJ databases">
        <authorList>
            <person name="Varghese N."/>
            <person name="Submissions S."/>
        </authorList>
    </citation>
    <scope>NUCLEOTIDE SEQUENCE [LARGE SCALE GENOMIC DNA]</scope>
    <source>
        <strain evidence="7">CGMCC 1.9127</strain>
    </source>
</reference>
<comment type="subcellular location">
    <subcellularLocation>
        <location evidence="1">Membrane</location>
    </subcellularLocation>
</comment>
<dbReference type="EMBL" id="FOBI01000001">
    <property type="protein sequence ID" value="SEK52047.1"/>
    <property type="molecule type" value="Genomic_DNA"/>
</dbReference>
<dbReference type="Pfam" id="PF00015">
    <property type="entry name" value="MCPsignal"/>
    <property type="match status" value="1"/>
</dbReference>
<evidence type="ECO:0000256" key="3">
    <source>
        <dbReference type="PROSITE-ProRule" id="PRU00284"/>
    </source>
</evidence>
<dbReference type="SUPFAM" id="SSF55785">
    <property type="entry name" value="PYP-like sensor domain (PAS domain)"/>
    <property type="match status" value="1"/>
</dbReference>
<evidence type="ECO:0000256" key="4">
    <source>
        <dbReference type="SAM" id="Phobius"/>
    </source>
</evidence>
<dbReference type="SUPFAM" id="SSF58104">
    <property type="entry name" value="Methyl-accepting chemotaxis protein (MCP) signaling domain"/>
    <property type="match status" value="1"/>
</dbReference>
<feature type="transmembrane region" description="Helical" evidence="4">
    <location>
        <begin position="162"/>
        <end position="180"/>
    </location>
</feature>
<dbReference type="Gene3D" id="1.10.287.950">
    <property type="entry name" value="Methyl-accepting chemotaxis protein"/>
    <property type="match status" value="1"/>
</dbReference>
<dbReference type="PROSITE" id="PS50111">
    <property type="entry name" value="CHEMOTAXIS_TRANSDUC_2"/>
    <property type="match status" value="1"/>
</dbReference>
<dbReference type="OrthoDB" id="6220038at2"/>
<dbReference type="InterPro" id="IPR000014">
    <property type="entry name" value="PAS"/>
</dbReference>
<dbReference type="Gene3D" id="3.30.450.20">
    <property type="entry name" value="PAS domain"/>
    <property type="match status" value="1"/>
</dbReference>
<protein>
    <submittedName>
        <fullName evidence="6">Methyl-accepting chemotaxis protein/aerotaxis receptor</fullName>
    </submittedName>
</protein>
<accession>A0A1H7HQU6</accession>
<evidence type="ECO:0000256" key="2">
    <source>
        <dbReference type="ARBA" id="ARBA00023224"/>
    </source>
</evidence>
<dbReference type="GO" id="GO:0016020">
    <property type="term" value="C:membrane"/>
    <property type="evidence" value="ECO:0007669"/>
    <property type="project" value="UniProtKB-SubCell"/>
</dbReference>
<keyword evidence="7" id="KW-1185">Reference proteome</keyword>
<dbReference type="InterPro" id="IPR004089">
    <property type="entry name" value="MCPsignal_dom"/>
</dbReference>
<feature type="transmembrane region" description="Helical" evidence="4">
    <location>
        <begin position="138"/>
        <end position="156"/>
    </location>
</feature>
<dbReference type="SMART" id="SM00283">
    <property type="entry name" value="MA"/>
    <property type="match status" value="1"/>
</dbReference>
<proteinExistence type="predicted"/>
<organism evidence="6 7">
    <name type="scientific">Colwellia chukchiensis</name>
    <dbReference type="NCBI Taxonomy" id="641665"/>
    <lineage>
        <taxon>Bacteria</taxon>
        <taxon>Pseudomonadati</taxon>
        <taxon>Pseudomonadota</taxon>
        <taxon>Gammaproteobacteria</taxon>
        <taxon>Alteromonadales</taxon>
        <taxon>Colwelliaceae</taxon>
        <taxon>Colwellia</taxon>
    </lineage>
</organism>
<evidence type="ECO:0000313" key="7">
    <source>
        <dbReference type="Proteomes" id="UP000199297"/>
    </source>
</evidence>
<dbReference type="PANTHER" id="PTHR32089">
    <property type="entry name" value="METHYL-ACCEPTING CHEMOTAXIS PROTEIN MCPB"/>
    <property type="match status" value="1"/>
</dbReference>
<dbReference type="GO" id="GO:0007165">
    <property type="term" value="P:signal transduction"/>
    <property type="evidence" value="ECO:0007669"/>
    <property type="project" value="UniProtKB-KW"/>
</dbReference>
<keyword evidence="6" id="KW-0675">Receptor</keyword>
<dbReference type="PANTHER" id="PTHR32089:SF52">
    <property type="entry name" value="CHEMOTAXIS SIGNAL TRANSDUCTION SYSTEM METHYL ACCEPTING SENSORY TRANSDUCER WITH PAS SENSORY DOMAIN"/>
    <property type="match status" value="1"/>
</dbReference>
<dbReference type="CDD" id="cd00130">
    <property type="entry name" value="PAS"/>
    <property type="match status" value="1"/>
</dbReference>
<evidence type="ECO:0000256" key="1">
    <source>
        <dbReference type="ARBA" id="ARBA00004370"/>
    </source>
</evidence>
<feature type="domain" description="Methyl-accepting transducer" evidence="5">
    <location>
        <begin position="231"/>
        <end position="467"/>
    </location>
</feature>
<dbReference type="AlphaFoldDB" id="A0A1H7HQU6"/>
<dbReference type="STRING" id="641665.GCA_002104455_00146"/>
<dbReference type="Proteomes" id="UP000199297">
    <property type="component" value="Unassembled WGS sequence"/>
</dbReference>
<keyword evidence="4" id="KW-0472">Membrane</keyword>
<sequence length="506" mass="55616">MASPAQQLISITDIDGRYNYINNAFAEVLTIAPALNSDIYQQDYFHPEMPQCIIDEIAATLNKGLSWQGLIRYKSKHNDNIWLDTFITPQYQDGKINGHQAVATPASSKLIARAEAVYQALNNGNFWANLEITKNHKFAFLLLISAIVQYFIFSRFGIYHSIVAALCAATPIAVFWQDIIPTARRAQRMQSYYDSPSRKVYFGTGTASIFDFNFAMLKAKLRAIIERTLDTAKPISTVMNNVSSGIESTRTNLTSQQEAVAQLSQAMHEMQTTTTDISANVATAAGDLDNTFGQCEQAQQGIFATSDKIKALANDIDQASTSADSLTQSANNVSSLMEEIQSIADQTNLLALNAAIEAARAGEHGRGFAVVADEVRSLSSRTQDAAEKIHQRLSVMIETIEQWVSVMLKNKGEAQQCVDIAESSNQKIAEVVDRVQRVASAANQIATATEQQNLTSGSINEHVQEVQQAIERTWTQTDLVNKEMLVLARSVNDISNVASTFIAPNK</sequence>
<name>A0A1H7HQU6_9GAMM</name>
<dbReference type="GO" id="GO:0006935">
    <property type="term" value="P:chemotaxis"/>
    <property type="evidence" value="ECO:0007669"/>
    <property type="project" value="UniProtKB-ARBA"/>
</dbReference>